<proteinExistence type="inferred from homology"/>
<dbReference type="GO" id="GO:1900753">
    <property type="term" value="P:doxorubicin transport"/>
    <property type="evidence" value="ECO:0007669"/>
    <property type="project" value="InterPro"/>
</dbReference>
<protein>
    <recommendedName>
        <fullName evidence="10">ABC transporter domain-containing protein</fullName>
    </recommendedName>
</protein>
<dbReference type="GO" id="GO:0046677">
    <property type="term" value="P:response to antibiotic"/>
    <property type="evidence" value="ECO:0007669"/>
    <property type="project" value="UniProtKB-KW"/>
</dbReference>
<keyword evidence="3" id="KW-1003">Cell membrane</keyword>
<dbReference type="Proteomes" id="UP000250462">
    <property type="component" value="Unassembled WGS sequence"/>
</dbReference>
<dbReference type="InterPro" id="IPR005894">
    <property type="entry name" value="DrrA"/>
</dbReference>
<feature type="domain" description="ABC transporter" evidence="10">
    <location>
        <begin position="12"/>
        <end position="242"/>
    </location>
</feature>
<dbReference type="PANTHER" id="PTHR42711:SF19">
    <property type="entry name" value="DOXORUBICIN RESISTANCE ATP-BINDING PROTEIN DRRA"/>
    <property type="match status" value="1"/>
</dbReference>
<dbReference type="EMBL" id="QMIG01000003">
    <property type="protein sequence ID" value="RAW17484.1"/>
    <property type="molecule type" value="Genomic_DNA"/>
</dbReference>
<dbReference type="InterPro" id="IPR017871">
    <property type="entry name" value="ABC_transporter-like_CS"/>
</dbReference>
<dbReference type="GO" id="GO:0005524">
    <property type="term" value="F:ATP binding"/>
    <property type="evidence" value="ECO:0007669"/>
    <property type="project" value="UniProtKB-KW"/>
</dbReference>
<comment type="subcellular location">
    <subcellularLocation>
        <location evidence="1">Cell membrane</location>
        <topology evidence="1">Peripheral membrane protein</topology>
        <orientation evidence="1">Cytoplasmic side</orientation>
    </subcellularLocation>
</comment>
<dbReference type="OrthoDB" id="9804819at2"/>
<dbReference type="InterPro" id="IPR003593">
    <property type="entry name" value="AAA+_ATPase"/>
</dbReference>
<dbReference type="NCBIfam" id="TIGR01188">
    <property type="entry name" value="drrA"/>
    <property type="match status" value="1"/>
</dbReference>
<evidence type="ECO:0000256" key="9">
    <source>
        <dbReference type="ARBA" id="ARBA00049985"/>
    </source>
</evidence>
<comment type="similarity">
    <text evidence="9">Belongs to the ABC transporter superfamily. Drug exporter-1 (DrugE1) (TC 3.A.1.105) family.</text>
</comment>
<dbReference type="Pfam" id="PF00005">
    <property type="entry name" value="ABC_tran"/>
    <property type="match status" value="1"/>
</dbReference>
<dbReference type="AlphaFoldDB" id="A0A329QYJ6"/>
<comment type="caution">
    <text evidence="11">The sequence shown here is derived from an EMBL/GenBank/DDBJ whole genome shotgun (WGS) entry which is preliminary data.</text>
</comment>
<evidence type="ECO:0000259" key="10">
    <source>
        <dbReference type="PROSITE" id="PS50893"/>
    </source>
</evidence>
<name>A0A329QYJ6_9ACTN</name>
<dbReference type="Gene3D" id="3.40.50.300">
    <property type="entry name" value="P-loop containing nucleotide triphosphate hydrolases"/>
    <property type="match status" value="1"/>
</dbReference>
<evidence type="ECO:0000256" key="4">
    <source>
        <dbReference type="ARBA" id="ARBA00022741"/>
    </source>
</evidence>
<dbReference type="SMART" id="SM00382">
    <property type="entry name" value="AAA"/>
    <property type="match status" value="1"/>
</dbReference>
<dbReference type="PANTHER" id="PTHR42711">
    <property type="entry name" value="ABC TRANSPORTER ATP-BINDING PROTEIN"/>
    <property type="match status" value="1"/>
</dbReference>
<keyword evidence="6" id="KW-1278">Translocase</keyword>
<dbReference type="InterPro" id="IPR027417">
    <property type="entry name" value="P-loop_NTPase"/>
</dbReference>
<dbReference type="SUPFAM" id="SSF52540">
    <property type="entry name" value="P-loop containing nucleoside triphosphate hydrolases"/>
    <property type="match status" value="1"/>
</dbReference>
<evidence type="ECO:0000256" key="2">
    <source>
        <dbReference type="ARBA" id="ARBA00022448"/>
    </source>
</evidence>
<evidence type="ECO:0000313" key="12">
    <source>
        <dbReference type="Proteomes" id="UP000250462"/>
    </source>
</evidence>
<keyword evidence="4" id="KW-0547">Nucleotide-binding</keyword>
<dbReference type="InterPro" id="IPR003439">
    <property type="entry name" value="ABC_transporter-like_ATP-bd"/>
</dbReference>
<keyword evidence="2" id="KW-0813">Transport</keyword>
<keyword evidence="8" id="KW-0046">Antibiotic resistance</keyword>
<evidence type="ECO:0000256" key="6">
    <source>
        <dbReference type="ARBA" id="ARBA00022967"/>
    </source>
</evidence>
<accession>A0A329QYJ6</accession>
<dbReference type="InterPro" id="IPR025302">
    <property type="entry name" value="DrrA1/2-like_C"/>
</dbReference>
<keyword evidence="12" id="KW-1185">Reference proteome</keyword>
<reference evidence="11 12" key="1">
    <citation type="submission" date="2018-06" db="EMBL/GenBank/DDBJ databases">
        <title>Phytoactinopolyspora halophila sp. nov., a novel halophilic actinomycete isolated from a saline soil in China.</title>
        <authorList>
            <person name="Tang S.-K."/>
        </authorList>
    </citation>
    <scope>NUCLEOTIDE SEQUENCE [LARGE SCALE GENOMIC DNA]</scope>
    <source>
        <strain evidence="11 12">YIM 96934</strain>
    </source>
</reference>
<dbReference type="GO" id="GO:0016887">
    <property type="term" value="F:ATP hydrolysis activity"/>
    <property type="evidence" value="ECO:0007669"/>
    <property type="project" value="InterPro"/>
</dbReference>
<keyword evidence="7" id="KW-0472">Membrane</keyword>
<evidence type="ECO:0000256" key="3">
    <source>
        <dbReference type="ARBA" id="ARBA00022475"/>
    </source>
</evidence>
<dbReference type="PROSITE" id="PS50893">
    <property type="entry name" value="ABC_TRANSPORTER_2"/>
    <property type="match status" value="1"/>
</dbReference>
<dbReference type="PROSITE" id="PS00211">
    <property type="entry name" value="ABC_TRANSPORTER_1"/>
    <property type="match status" value="1"/>
</dbReference>
<dbReference type="GO" id="GO:0043215">
    <property type="term" value="P:daunorubicin transport"/>
    <property type="evidence" value="ECO:0007669"/>
    <property type="project" value="InterPro"/>
</dbReference>
<sequence>MATVKPTRQAAIHASGLRKSFKDSAVLDGVDLDVDTGTMLALLGPNGAGKTTTVRILSTLLPFDGGEATISGYDVACEPDEVRRVMGITGQYATVDEVLTGRENLVMIGRLYHLGKAAARARADTLLHQFDLVDAADRAVRTYSGGMRRRLDLAASLIADPPVIFLDEPTTGLDPRSRQAMWDVIRGLVASGTTILLTTQYLEEADQLADRVAVIDHGRIIADGTAAELKQRVGTERLELSFEHTADLAAARTALGVEDLHVDEEALRLSTAVGGPDEVRDVLNALGQVPVRATDLQLSRPTLDDVFFDLTGQARPDGDGTRTTARAVATEGADAA</sequence>
<gene>
    <name evidence="11" type="ORF">DPM12_05615</name>
</gene>
<dbReference type="GO" id="GO:0005886">
    <property type="term" value="C:plasma membrane"/>
    <property type="evidence" value="ECO:0007669"/>
    <property type="project" value="UniProtKB-SubCell"/>
</dbReference>
<evidence type="ECO:0000256" key="1">
    <source>
        <dbReference type="ARBA" id="ARBA00004413"/>
    </source>
</evidence>
<evidence type="ECO:0000256" key="5">
    <source>
        <dbReference type="ARBA" id="ARBA00022840"/>
    </source>
</evidence>
<organism evidence="11 12">
    <name type="scientific">Phytoactinopolyspora halophila</name>
    <dbReference type="NCBI Taxonomy" id="1981511"/>
    <lineage>
        <taxon>Bacteria</taxon>
        <taxon>Bacillati</taxon>
        <taxon>Actinomycetota</taxon>
        <taxon>Actinomycetes</taxon>
        <taxon>Jiangellales</taxon>
        <taxon>Jiangellaceae</taxon>
        <taxon>Phytoactinopolyspora</taxon>
    </lineage>
</organism>
<evidence type="ECO:0000313" key="11">
    <source>
        <dbReference type="EMBL" id="RAW17484.1"/>
    </source>
</evidence>
<dbReference type="FunFam" id="3.40.50.300:FF:000589">
    <property type="entry name" value="ABC transporter, ATP-binding subunit"/>
    <property type="match status" value="1"/>
</dbReference>
<evidence type="ECO:0000256" key="8">
    <source>
        <dbReference type="ARBA" id="ARBA00023251"/>
    </source>
</evidence>
<evidence type="ECO:0000256" key="7">
    <source>
        <dbReference type="ARBA" id="ARBA00023136"/>
    </source>
</evidence>
<keyword evidence="5" id="KW-0067">ATP-binding</keyword>
<dbReference type="InterPro" id="IPR050763">
    <property type="entry name" value="ABC_transporter_ATP-binding"/>
</dbReference>
<dbReference type="Pfam" id="PF13732">
    <property type="entry name" value="DrrA1-3_C"/>
    <property type="match status" value="1"/>
</dbReference>